<evidence type="ECO:0000256" key="1">
    <source>
        <dbReference type="ARBA" id="ARBA00012864"/>
    </source>
</evidence>
<keyword evidence="2 7" id="KW-0479">Metal-binding</keyword>
<evidence type="ECO:0000256" key="6">
    <source>
        <dbReference type="ARBA" id="ARBA00023004"/>
    </source>
</evidence>
<evidence type="ECO:0000256" key="2">
    <source>
        <dbReference type="ARBA" id="ARBA00022723"/>
    </source>
</evidence>
<dbReference type="GO" id="GO:0005737">
    <property type="term" value="C:cytoplasm"/>
    <property type="evidence" value="ECO:0007669"/>
    <property type="project" value="UniProtKB-SubCell"/>
</dbReference>
<dbReference type="Pfam" id="PF01979">
    <property type="entry name" value="Amidohydro_1"/>
    <property type="match status" value="1"/>
</dbReference>
<dbReference type="EMBL" id="FZMO01000017">
    <property type="protein sequence ID" value="SNQ45806.1"/>
    <property type="molecule type" value="Genomic_DNA"/>
</dbReference>
<evidence type="ECO:0000259" key="8">
    <source>
        <dbReference type="Pfam" id="PF01979"/>
    </source>
</evidence>
<comment type="similarity">
    <text evidence="7">Belongs to the metallo-dependent hydrolases superfamily. HutI family.</text>
</comment>
<evidence type="ECO:0000313" key="10">
    <source>
        <dbReference type="Proteomes" id="UP000234331"/>
    </source>
</evidence>
<feature type="binding site" evidence="7">
    <location>
        <position position="229"/>
    </location>
    <ligand>
        <name>Zn(2+)</name>
        <dbReference type="ChEBI" id="CHEBI:29105"/>
    </ligand>
</feature>
<comment type="subcellular location">
    <subcellularLocation>
        <location evidence="7">Cytoplasm</location>
    </subcellularLocation>
</comment>
<dbReference type="UniPathway" id="UPA00379">
    <property type="reaction ID" value="UER00551"/>
</dbReference>
<dbReference type="Gene3D" id="2.30.40.10">
    <property type="entry name" value="Urease, subunit C, domain 1"/>
    <property type="match status" value="1"/>
</dbReference>
<organism evidence="9 10">
    <name type="scientific">Frankia canadensis</name>
    <dbReference type="NCBI Taxonomy" id="1836972"/>
    <lineage>
        <taxon>Bacteria</taxon>
        <taxon>Bacillati</taxon>
        <taxon>Actinomycetota</taxon>
        <taxon>Actinomycetes</taxon>
        <taxon>Frankiales</taxon>
        <taxon>Frankiaceae</taxon>
        <taxon>Frankia</taxon>
    </lineage>
</organism>
<name>A0A2I2KJI1_9ACTN</name>
<dbReference type="GO" id="GO:0019557">
    <property type="term" value="P:L-histidine catabolic process to glutamate and formate"/>
    <property type="evidence" value="ECO:0007669"/>
    <property type="project" value="UniProtKB-UniPathway"/>
</dbReference>
<dbReference type="Gene3D" id="3.20.20.140">
    <property type="entry name" value="Metal-dependent hydrolases"/>
    <property type="match status" value="1"/>
</dbReference>
<gene>
    <name evidence="7 9" type="primary">hutI</name>
    <name evidence="9" type="ORF">FRACA_1130001</name>
</gene>
<feature type="binding site" evidence="7">
    <location>
        <position position="229"/>
    </location>
    <ligand>
        <name>Fe(3+)</name>
        <dbReference type="ChEBI" id="CHEBI:29034"/>
    </ligand>
</feature>
<feature type="binding site" evidence="7">
    <location>
        <position position="232"/>
    </location>
    <ligand>
        <name>4-imidazolone-5-propanoate</name>
        <dbReference type="ChEBI" id="CHEBI:77893"/>
    </ligand>
</feature>
<sequence length="400" mass="41596">MTSVQVDGIAELVTNDPSRGDETALGVLTDAAVVIDDDRIAWVGPSASAPAADRRMDVRGRAVIPSFVDSHSHLVFAGDRADEFTARMAGTPYDGGGIQRTVQATRVATDKELRALLATRVDEMHAQGTGTVEIKSGYGLTVEDEARLLRLAGEVTDETTFLGAHIVPPGVDVDAYVALVTGPMLAACAPHARWIDVFCEPASSHAFDGDQAREVLEAGVAAGLGLRVHGNQLATGPGVRLAVEFAAASVDHCTYLSRADVNALAGSATVATLLPGVEFATRSPYPDGRALLDAGVRLALATDCNPGTCYTSSMPFVLALAVREMGLTPAEALWAATAGGAAALRRDDVGRLTVGAAGHLTVLDAPTYQHLAYRAGVPIARCLDLGWPARPAEAGRTSPI</sequence>
<feature type="binding site" evidence="7">
    <location>
        <position position="138"/>
    </location>
    <ligand>
        <name>4-imidazolone-5-propanoate</name>
        <dbReference type="ChEBI" id="CHEBI:77893"/>
    </ligand>
</feature>
<comment type="catalytic activity">
    <reaction evidence="7">
        <text>4-imidazolone-5-propanoate + H2O = N-formimidoyl-L-glutamate</text>
        <dbReference type="Rhea" id="RHEA:23660"/>
        <dbReference type="ChEBI" id="CHEBI:15377"/>
        <dbReference type="ChEBI" id="CHEBI:58928"/>
        <dbReference type="ChEBI" id="CHEBI:77893"/>
        <dbReference type="EC" id="3.5.2.7"/>
    </reaction>
</comment>
<keyword evidence="10" id="KW-1185">Reference proteome</keyword>
<dbReference type="AlphaFoldDB" id="A0A2I2KJI1"/>
<feature type="binding site" evidence="7">
    <location>
        <position position="308"/>
    </location>
    <ligand>
        <name>4-imidazolone-5-propanoate</name>
        <dbReference type="ChEBI" id="CHEBI:77893"/>
    </ligand>
</feature>
<proteinExistence type="inferred from homology"/>
<feature type="binding site" evidence="7">
    <location>
        <position position="138"/>
    </location>
    <ligand>
        <name>N-formimidoyl-L-glutamate</name>
        <dbReference type="ChEBI" id="CHEBI:58928"/>
    </ligand>
</feature>
<keyword evidence="3 7" id="KW-0378">Hydrolase</keyword>
<dbReference type="RefSeq" id="WP_101829936.1">
    <property type="nucleotide sequence ID" value="NZ_FZMO01000017.1"/>
</dbReference>
<dbReference type="OrthoDB" id="9776455at2"/>
<feature type="binding site" evidence="7">
    <location>
        <position position="303"/>
    </location>
    <ligand>
        <name>Fe(3+)</name>
        <dbReference type="ChEBI" id="CHEBI:29034"/>
    </ligand>
</feature>
<dbReference type="SUPFAM" id="SSF51556">
    <property type="entry name" value="Metallo-dependent hydrolases"/>
    <property type="match status" value="1"/>
</dbReference>
<dbReference type="NCBIfam" id="TIGR01224">
    <property type="entry name" value="hutI"/>
    <property type="match status" value="1"/>
</dbReference>
<dbReference type="GO" id="GO:0008270">
    <property type="term" value="F:zinc ion binding"/>
    <property type="evidence" value="ECO:0007669"/>
    <property type="project" value="UniProtKB-UniRule"/>
</dbReference>
<reference evidence="9 10" key="1">
    <citation type="submission" date="2017-06" db="EMBL/GenBank/DDBJ databases">
        <authorList>
            <person name="Kim H.J."/>
            <person name="Triplett B.A."/>
        </authorList>
    </citation>
    <scope>NUCLEOTIDE SEQUENCE [LARGE SCALE GENOMIC DNA]</scope>
    <source>
        <strain evidence="9">FRACA_ARgP5</strain>
    </source>
</reference>
<dbReference type="EC" id="3.5.2.7" evidence="1 7"/>
<feature type="binding site" evidence="7">
    <location>
        <position position="305"/>
    </location>
    <ligand>
        <name>N-formimidoyl-L-glutamate</name>
        <dbReference type="ChEBI" id="CHEBI:58928"/>
    </ligand>
</feature>
<feature type="binding site" evidence="7">
    <location>
        <position position="80"/>
    </location>
    <ligand>
        <name>4-imidazolone-5-propanoate</name>
        <dbReference type="ChEBI" id="CHEBI:77893"/>
    </ligand>
</feature>
<feature type="binding site" evidence="7">
    <location>
        <position position="71"/>
    </location>
    <ligand>
        <name>Zn(2+)</name>
        <dbReference type="ChEBI" id="CHEBI:29105"/>
    </ligand>
</feature>
<dbReference type="PANTHER" id="PTHR42752:SF1">
    <property type="entry name" value="IMIDAZOLONEPROPIONASE-RELATED"/>
    <property type="match status" value="1"/>
</dbReference>
<evidence type="ECO:0000256" key="4">
    <source>
        <dbReference type="ARBA" id="ARBA00022808"/>
    </source>
</evidence>
<dbReference type="InterPro" id="IPR006680">
    <property type="entry name" value="Amidohydro-rel"/>
</dbReference>
<feature type="binding site" evidence="7">
    <location>
        <position position="303"/>
    </location>
    <ligand>
        <name>Zn(2+)</name>
        <dbReference type="ChEBI" id="CHEBI:29105"/>
    </ligand>
</feature>
<comment type="pathway">
    <text evidence="7">Amino-acid degradation; L-histidine degradation into L-glutamate; N-formimidoyl-L-glutamate from L-histidine: step 3/3.</text>
</comment>
<accession>A0A2I2KJI1</accession>
<feature type="binding site" evidence="7">
    <location>
        <position position="73"/>
    </location>
    <ligand>
        <name>Zn(2+)</name>
        <dbReference type="ChEBI" id="CHEBI:29105"/>
    </ligand>
</feature>
<dbReference type="GO" id="GO:0005506">
    <property type="term" value="F:iron ion binding"/>
    <property type="evidence" value="ECO:0007669"/>
    <property type="project" value="UniProtKB-UniRule"/>
</dbReference>
<feature type="domain" description="Amidohydrolase-related" evidence="8">
    <location>
        <begin position="63"/>
        <end position="370"/>
    </location>
</feature>
<comment type="function">
    <text evidence="7">Catalyzes the hydrolytic cleavage of the carbon-nitrogen bond in imidazolone-5-propanoate to yield N-formimidoyl-L-glutamate. It is the third step in the universal histidine degradation pathway.</text>
</comment>
<protein>
    <recommendedName>
        <fullName evidence="1 7">Imidazolonepropionase</fullName>
        <ecNumber evidence="1 7">3.5.2.7</ecNumber>
    </recommendedName>
    <alternativeName>
        <fullName evidence="7">Imidazolone-5-propionate hydrolase</fullName>
    </alternativeName>
</protein>
<feature type="binding site" evidence="7">
    <location>
        <position position="73"/>
    </location>
    <ligand>
        <name>Fe(3+)</name>
        <dbReference type="ChEBI" id="CHEBI:29034"/>
    </ligand>
</feature>
<dbReference type="SUPFAM" id="SSF51338">
    <property type="entry name" value="Composite domain of metallo-dependent hydrolases"/>
    <property type="match status" value="1"/>
</dbReference>
<keyword evidence="6 7" id="KW-0408">Iron</keyword>
<dbReference type="HAMAP" id="MF_00372">
    <property type="entry name" value="HutI"/>
    <property type="match status" value="1"/>
</dbReference>
<keyword evidence="7" id="KW-0963">Cytoplasm</keyword>
<evidence type="ECO:0000256" key="5">
    <source>
        <dbReference type="ARBA" id="ARBA00022833"/>
    </source>
</evidence>
<dbReference type="GO" id="GO:0050480">
    <property type="term" value="F:imidazolonepropionase activity"/>
    <property type="evidence" value="ECO:0007669"/>
    <property type="project" value="UniProtKB-UniRule"/>
</dbReference>
<evidence type="ECO:0000256" key="7">
    <source>
        <dbReference type="HAMAP-Rule" id="MF_00372"/>
    </source>
</evidence>
<dbReference type="PANTHER" id="PTHR42752">
    <property type="entry name" value="IMIDAZOLONEPROPIONASE"/>
    <property type="match status" value="1"/>
</dbReference>
<feature type="binding site" evidence="7">
    <location>
        <position position="71"/>
    </location>
    <ligand>
        <name>Fe(3+)</name>
        <dbReference type="ChEBI" id="CHEBI:29034"/>
    </ligand>
</feature>
<evidence type="ECO:0000256" key="3">
    <source>
        <dbReference type="ARBA" id="ARBA00022801"/>
    </source>
</evidence>
<dbReference type="InterPro" id="IPR005920">
    <property type="entry name" value="HutI"/>
</dbReference>
<dbReference type="InterPro" id="IPR011059">
    <property type="entry name" value="Metal-dep_hydrolase_composite"/>
</dbReference>
<dbReference type="InterPro" id="IPR032466">
    <property type="entry name" value="Metal_Hydrolase"/>
</dbReference>
<keyword evidence="5 7" id="KW-0862">Zinc</keyword>
<dbReference type="Proteomes" id="UP000234331">
    <property type="component" value="Unassembled WGS sequence"/>
</dbReference>
<keyword evidence="4 7" id="KW-0369">Histidine metabolism</keyword>
<comment type="cofactor">
    <cofactor evidence="7">
        <name>Zn(2+)</name>
        <dbReference type="ChEBI" id="CHEBI:29105"/>
    </cofactor>
    <cofactor evidence="7">
        <name>Fe(3+)</name>
        <dbReference type="ChEBI" id="CHEBI:29034"/>
    </cofactor>
    <text evidence="7">Binds 1 zinc or iron ion per subunit.</text>
</comment>
<evidence type="ECO:0000313" key="9">
    <source>
        <dbReference type="EMBL" id="SNQ45806.1"/>
    </source>
</evidence>
<dbReference type="GO" id="GO:0019556">
    <property type="term" value="P:L-histidine catabolic process to glutamate and formamide"/>
    <property type="evidence" value="ECO:0007669"/>
    <property type="project" value="UniProtKB-UniRule"/>
</dbReference>
<feature type="binding site" evidence="7">
    <location>
        <position position="165"/>
    </location>
    <ligand>
        <name>4-imidazolone-5-propanoate</name>
        <dbReference type="ChEBI" id="CHEBI:77893"/>
    </ligand>
</feature>
<feature type="binding site" evidence="7">
    <location>
        <position position="307"/>
    </location>
    <ligand>
        <name>N-formimidoyl-L-glutamate</name>
        <dbReference type="ChEBI" id="CHEBI:58928"/>
    </ligand>
</feature>